<organism evidence="2 3">
    <name type="scientific">Pyrus ussuriensis x Pyrus communis</name>
    <dbReference type="NCBI Taxonomy" id="2448454"/>
    <lineage>
        <taxon>Eukaryota</taxon>
        <taxon>Viridiplantae</taxon>
        <taxon>Streptophyta</taxon>
        <taxon>Embryophyta</taxon>
        <taxon>Tracheophyta</taxon>
        <taxon>Spermatophyta</taxon>
        <taxon>Magnoliopsida</taxon>
        <taxon>eudicotyledons</taxon>
        <taxon>Gunneridae</taxon>
        <taxon>Pentapetalae</taxon>
        <taxon>rosids</taxon>
        <taxon>fabids</taxon>
        <taxon>Rosales</taxon>
        <taxon>Rosaceae</taxon>
        <taxon>Amygdaloideae</taxon>
        <taxon>Maleae</taxon>
        <taxon>Pyrus</taxon>
    </lineage>
</organism>
<feature type="compositionally biased region" description="Low complexity" evidence="1">
    <location>
        <begin position="125"/>
        <end position="135"/>
    </location>
</feature>
<dbReference type="Proteomes" id="UP000327157">
    <property type="component" value="Chromosome 15"/>
</dbReference>
<keyword evidence="3" id="KW-1185">Reference proteome</keyword>
<gene>
    <name evidence="2" type="ORF">D8674_013511</name>
</gene>
<evidence type="ECO:0000256" key="1">
    <source>
        <dbReference type="SAM" id="MobiDB-lite"/>
    </source>
</evidence>
<sequence length="216" mass="23785">MEHGIKLVGAALVKWVRKNLYIIFALDESVANRILSQVPWGVASGTSIGRDTVGIGSFLDSTSRNTSRTYVRGHVNTKCSFEPLRGSSTSYEEWTRAAPIWDVVVPQQSLTLGVGKRRYAGAIRSSRLGSSQRSRGANDVEPQGEGASRSEMLIMSTMPQLPIKKSKRYVSEGLHMEFRSESSLSAPIWTLSRRYAGSPSVTLEEIQEDSEMEAEG</sequence>
<dbReference type="EMBL" id="SMOL01000401">
    <property type="protein sequence ID" value="KAB2617642.1"/>
    <property type="molecule type" value="Genomic_DNA"/>
</dbReference>
<accession>A0A5N5GVD7</accession>
<reference evidence="2 3" key="1">
    <citation type="submission" date="2019-09" db="EMBL/GenBank/DDBJ databases">
        <authorList>
            <person name="Ou C."/>
        </authorList>
    </citation>
    <scope>NUCLEOTIDE SEQUENCE [LARGE SCALE GENOMIC DNA]</scope>
    <source>
        <strain evidence="2">S2</strain>
        <tissue evidence="2">Leaf</tissue>
    </source>
</reference>
<evidence type="ECO:0000313" key="2">
    <source>
        <dbReference type="EMBL" id="KAB2617642.1"/>
    </source>
</evidence>
<reference evidence="2 3" key="3">
    <citation type="submission" date="2019-11" db="EMBL/GenBank/DDBJ databases">
        <title>A de novo genome assembly of a pear dwarfing rootstock.</title>
        <authorList>
            <person name="Wang F."/>
            <person name="Wang J."/>
            <person name="Li S."/>
            <person name="Zhang Y."/>
            <person name="Fang M."/>
            <person name="Ma L."/>
            <person name="Zhao Y."/>
            <person name="Jiang S."/>
        </authorList>
    </citation>
    <scope>NUCLEOTIDE SEQUENCE [LARGE SCALE GENOMIC DNA]</scope>
    <source>
        <strain evidence="2">S2</strain>
        <tissue evidence="2">Leaf</tissue>
    </source>
</reference>
<protein>
    <submittedName>
        <fullName evidence="2">Uncharacterized protein</fullName>
    </submittedName>
</protein>
<dbReference type="AlphaFoldDB" id="A0A5N5GVD7"/>
<reference evidence="3" key="2">
    <citation type="submission" date="2019-10" db="EMBL/GenBank/DDBJ databases">
        <title>A de novo genome assembly of a pear dwarfing rootstock.</title>
        <authorList>
            <person name="Wang F."/>
            <person name="Wang J."/>
            <person name="Li S."/>
            <person name="Zhang Y."/>
            <person name="Fang M."/>
            <person name="Ma L."/>
            <person name="Zhao Y."/>
            <person name="Jiang S."/>
        </authorList>
    </citation>
    <scope>NUCLEOTIDE SEQUENCE [LARGE SCALE GENOMIC DNA]</scope>
</reference>
<comment type="caution">
    <text evidence="2">The sequence shown here is derived from an EMBL/GenBank/DDBJ whole genome shotgun (WGS) entry which is preliminary data.</text>
</comment>
<proteinExistence type="predicted"/>
<evidence type="ECO:0000313" key="3">
    <source>
        <dbReference type="Proteomes" id="UP000327157"/>
    </source>
</evidence>
<feature type="region of interest" description="Disordered" evidence="1">
    <location>
        <begin position="125"/>
        <end position="151"/>
    </location>
</feature>
<name>A0A5N5GVD7_9ROSA</name>